<dbReference type="Gene3D" id="3.40.720.10">
    <property type="entry name" value="Alkaline Phosphatase, subunit A"/>
    <property type="match status" value="1"/>
</dbReference>
<dbReference type="InterPro" id="IPR004456">
    <property type="entry name" value="Pglycerate_mutase_ApgM"/>
</dbReference>
<dbReference type="InterPro" id="IPR017850">
    <property type="entry name" value="Alkaline_phosphatase_core_sf"/>
</dbReference>
<evidence type="ECO:0000256" key="5">
    <source>
        <dbReference type="ARBA" id="ARBA00023152"/>
    </source>
</evidence>
<dbReference type="InterPro" id="IPR042253">
    <property type="entry name" value="Pglycerate_mutase_ApgM_sf"/>
</dbReference>
<feature type="domain" description="Metalloenzyme" evidence="6">
    <location>
        <begin position="17"/>
        <end position="392"/>
    </location>
</feature>
<dbReference type="Pfam" id="PF01676">
    <property type="entry name" value="Metalloenzyme"/>
    <property type="match status" value="1"/>
</dbReference>
<name>A0A212QQN1_9CHLR</name>
<dbReference type="Gene3D" id="3.30.70.2130">
    <property type="entry name" value="Metalloenzyme domain"/>
    <property type="match status" value="1"/>
</dbReference>
<dbReference type="InParanoid" id="A0A212QQN1"/>
<evidence type="ECO:0000313" key="8">
    <source>
        <dbReference type="Proteomes" id="UP000197025"/>
    </source>
</evidence>
<evidence type="ECO:0000256" key="4">
    <source>
        <dbReference type="ARBA" id="ARBA00005524"/>
    </source>
</evidence>
<evidence type="ECO:0000259" key="6">
    <source>
        <dbReference type="Pfam" id="PF01676"/>
    </source>
</evidence>
<comment type="catalytic activity">
    <reaction evidence="1">
        <text>(2R)-2-phosphoglycerate = (2R)-3-phosphoglycerate</text>
        <dbReference type="Rhea" id="RHEA:15901"/>
        <dbReference type="ChEBI" id="CHEBI:58272"/>
        <dbReference type="ChEBI" id="CHEBI:58289"/>
        <dbReference type="EC" id="5.4.2.12"/>
    </reaction>
</comment>
<dbReference type="NCBIfam" id="NF003160">
    <property type="entry name" value="PRK04135.1"/>
    <property type="match status" value="1"/>
</dbReference>
<dbReference type="NCBIfam" id="TIGR00306">
    <property type="entry name" value="apgM"/>
    <property type="match status" value="1"/>
</dbReference>
<dbReference type="PIRSF" id="PIRSF006392">
    <property type="entry name" value="IPGAM_arch"/>
    <property type="match status" value="1"/>
</dbReference>
<dbReference type="GO" id="GO:0006096">
    <property type="term" value="P:glycolytic process"/>
    <property type="evidence" value="ECO:0007669"/>
    <property type="project" value="UniProtKB-KW"/>
</dbReference>
<dbReference type="PANTHER" id="PTHR31209">
    <property type="entry name" value="COFACTOR-INDEPENDENT PHOSPHOGLYCERATE MUTASE"/>
    <property type="match status" value="1"/>
</dbReference>
<dbReference type="PANTHER" id="PTHR31209:SF0">
    <property type="entry name" value="METALLOENZYME DOMAIN-CONTAINING PROTEIN"/>
    <property type="match status" value="1"/>
</dbReference>
<reference evidence="8" key="1">
    <citation type="submission" date="2017-06" db="EMBL/GenBank/DDBJ databases">
        <authorList>
            <person name="Varghese N."/>
            <person name="Submissions S."/>
        </authorList>
    </citation>
    <scope>NUCLEOTIDE SEQUENCE [LARGE SCALE GENOMIC DNA]</scope>
    <source>
        <strain evidence="8">JAD2</strain>
    </source>
</reference>
<dbReference type="Proteomes" id="UP000197025">
    <property type="component" value="Unassembled WGS sequence"/>
</dbReference>
<dbReference type="CDD" id="cd16011">
    <property type="entry name" value="iPGM_like"/>
    <property type="match status" value="1"/>
</dbReference>
<keyword evidence="5" id="KW-0324">Glycolysis</keyword>
<dbReference type="GO" id="GO:0004619">
    <property type="term" value="F:phosphoglycerate mutase activity"/>
    <property type="evidence" value="ECO:0007669"/>
    <property type="project" value="UniProtKB-EC"/>
</dbReference>
<evidence type="ECO:0000256" key="1">
    <source>
        <dbReference type="ARBA" id="ARBA00000370"/>
    </source>
</evidence>
<dbReference type="RefSeq" id="WP_088570617.1">
    <property type="nucleotide sequence ID" value="NZ_FYEK01000018.1"/>
</dbReference>
<dbReference type="InterPro" id="IPR006124">
    <property type="entry name" value="Metalloenzyme"/>
</dbReference>
<comment type="function">
    <text evidence="2">Catalyzes the interconversion of 2-phosphoglycerate and 3-phosphoglycerate.</text>
</comment>
<dbReference type="OrthoDB" id="9804453at2"/>
<dbReference type="EMBL" id="FYEK01000018">
    <property type="protein sequence ID" value="SNB61794.1"/>
    <property type="molecule type" value="Genomic_DNA"/>
</dbReference>
<evidence type="ECO:0000313" key="7">
    <source>
        <dbReference type="EMBL" id="SNB61794.1"/>
    </source>
</evidence>
<comment type="pathway">
    <text evidence="3">Carbohydrate degradation.</text>
</comment>
<gene>
    <name evidence="7" type="ORF">SAMN02746019_00004300</name>
</gene>
<comment type="similarity">
    <text evidence="4">Belongs to the BPG-independent phosphoglycerate mutase family. A-PGAM subfamily.</text>
</comment>
<dbReference type="AlphaFoldDB" id="A0A212QQN1"/>
<evidence type="ECO:0000256" key="3">
    <source>
        <dbReference type="ARBA" id="ARBA00004921"/>
    </source>
</evidence>
<dbReference type="Pfam" id="PF10143">
    <property type="entry name" value="PhosphMutase"/>
    <property type="match status" value="1"/>
</dbReference>
<dbReference type="SUPFAM" id="SSF53649">
    <property type="entry name" value="Alkaline phosphatase-like"/>
    <property type="match status" value="1"/>
</dbReference>
<evidence type="ECO:0000256" key="2">
    <source>
        <dbReference type="ARBA" id="ARBA00002315"/>
    </source>
</evidence>
<sequence length="403" mass="43464">MADLSLIAELATEGTTKIVLLVMDGLGGMPVEPGGPTELEAARTPNMDRLAAEGTLGLHIPIRPGLAPGSGYAHLALFGYDPLIYPVGRGVLEAVGIGFPLEPHDIAARGNFVTVDAEGRIVDRRAGRIPTEVNARLVERLRTIRLEGVEVRIEPVKEHRFVLVLRGEGLSPALTETDPGKTGVPPLPVRALQPEAERTAALVNRWIEQARALLADAHPANMVTLRGFDRPPRLPSVSEVYKLRAAAIAAYPMYRGVARLVGMEVLEVHGESPEALFREAVARWDDFDFFFIHIKPTDSRGEDGDFAAKVRVIEAVDAALPILLERGPDVLVITGDHSTPAALRTHTWHPVPVLLWAPRTARPDGAPGFGERACRTGGLGIFMATDLMPLILAHAGRLSRLGA</sequence>
<keyword evidence="8" id="KW-1185">Reference proteome</keyword>
<organism evidence="7 8">
    <name type="scientific">Thermoflexus hugenholtzii JAD2</name>
    <dbReference type="NCBI Taxonomy" id="877466"/>
    <lineage>
        <taxon>Bacteria</taxon>
        <taxon>Bacillati</taxon>
        <taxon>Chloroflexota</taxon>
        <taxon>Thermoflexia</taxon>
        <taxon>Thermoflexales</taxon>
        <taxon>Thermoflexaceae</taxon>
        <taxon>Thermoflexus</taxon>
    </lineage>
</organism>
<protein>
    <submittedName>
        <fullName evidence="7">Phosphoglycerate mutase</fullName>
    </submittedName>
</protein>
<proteinExistence type="inferred from homology"/>
<dbReference type="GO" id="GO:0046872">
    <property type="term" value="F:metal ion binding"/>
    <property type="evidence" value="ECO:0007669"/>
    <property type="project" value="InterPro"/>
</dbReference>
<accession>A0A212QQN1</accession>